<evidence type="ECO:0000313" key="2">
    <source>
        <dbReference type="EMBL" id="AWY01544.1"/>
    </source>
</evidence>
<dbReference type="EMBL" id="CP016181">
    <property type="protein sequence ID" value="AWY01544.1"/>
    <property type="molecule type" value="Genomic_DNA"/>
</dbReference>
<keyword evidence="1" id="KW-1133">Transmembrane helix</keyword>
<feature type="transmembrane region" description="Helical" evidence="1">
    <location>
        <begin position="90"/>
        <end position="123"/>
    </location>
</feature>
<protein>
    <recommendedName>
        <fullName evidence="4">Tripartite tricarboxylate transporter TctB family protein</fullName>
    </recommendedName>
</protein>
<keyword evidence="1" id="KW-0472">Membrane</keyword>
<dbReference type="Proteomes" id="UP000249898">
    <property type="component" value="Chromosome"/>
</dbReference>
<name>A0A2Z4PWX6_9GAMM</name>
<evidence type="ECO:0000256" key="1">
    <source>
        <dbReference type="SAM" id="Phobius"/>
    </source>
</evidence>
<accession>A0A2Z4PWX6</accession>
<proteinExistence type="predicted"/>
<sequence>MEYEQRKSRLFFLVTTVISFYLIFYFKDHTTDIKRDHGWYTEPYVAPLFGLGILAFFSLIKLMLVIKPIEGEKGLVESFLDSLSDYRMVFITAVLFFSYVNIITIVGFTISTTLFVLAIVWLSRLFSPIWALNTIIAVASIILIFRVGVNIWIPDVALYEMLFSGQTLWFMNKYL</sequence>
<gene>
    <name evidence="2" type="ORF">A8139_17430</name>
</gene>
<dbReference type="AlphaFoldDB" id="A0A2Z4PWX6"/>
<reference evidence="2 3" key="1">
    <citation type="submission" date="2016-06" db="EMBL/GenBank/DDBJ databases">
        <title>The sequenced genome of the ice-adhering bacterium Marinomonas primoryensis, from Antarctica.</title>
        <authorList>
            <person name="Graham L."/>
            <person name="Vance T.D.R."/>
            <person name="Davies P.L."/>
        </authorList>
    </citation>
    <scope>NUCLEOTIDE SEQUENCE [LARGE SCALE GENOMIC DNA]</scope>
    <source>
        <strain evidence="2 3">AceL</strain>
    </source>
</reference>
<feature type="transmembrane region" description="Helical" evidence="1">
    <location>
        <begin position="46"/>
        <end position="69"/>
    </location>
</feature>
<organism evidence="2 3">
    <name type="scientific">Marinomonas primoryensis</name>
    <dbReference type="NCBI Taxonomy" id="178399"/>
    <lineage>
        <taxon>Bacteria</taxon>
        <taxon>Pseudomonadati</taxon>
        <taxon>Pseudomonadota</taxon>
        <taxon>Gammaproteobacteria</taxon>
        <taxon>Oceanospirillales</taxon>
        <taxon>Oceanospirillaceae</taxon>
        <taxon>Marinomonas</taxon>
    </lineage>
</organism>
<keyword evidence="1" id="KW-0812">Transmembrane</keyword>
<feature type="transmembrane region" description="Helical" evidence="1">
    <location>
        <begin position="9"/>
        <end position="26"/>
    </location>
</feature>
<evidence type="ECO:0008006" key="4">
    <source>
        <dbReference type="Google" id="ProtNLM"/>
    </source>
</evidence>
<dbReference type="RefSeq" id="WP_112140125.1">
    <property type="nucleotide sequence ID" value="NZ_CP016181.1"/>
</dbReference>
<feature type="transmembrane region" description="Helical" evidence="1">
    <location>
        <begin position="129"/>
        <end position="153"/>
    </location>
</feature>
<evidence type="ECO:0000313" key="3">
    <source>
        <dbReference type="Proteomes" id="UP000249898"/>
    </source>
</evidence>
<dbReference type="OrthoDB" id="6103842at2"/>